<evidence type="ECO:0000256" key="4">
    <source>
        <dbReference type="ARBA" id="ARBA00022787"/>
    </source>
</evidence>
<dbReference type="Pfam" id="PF01553">
    <property type="entry name" value="Acyltransferase"/>
    <property type="match status" value="1"/>
</dbReference>
<dbReference type="SMART" id="SM00563">
    <property type="entry name" value="PlsC"/>
    <property type="match status" value="1"/>
</dbReference>
<dbReference type="InterPro" id="IPR002123">
    <property type="entry name" value="Plipid/glycerol_acylTrfase"/>
</dbReference>
<evidence type="ECO:0000256" key="2">
    <source>
        <dbReference type="ARBA" id="ARBA00010524"/>
    </source>
</evidence>
<feature type="region of interest" description="Disordered" evidence="13">
    <location>
        <begin position="370"/>
        <end position="396"/>
    </location>
</feature>
<evidence type="ECO:0000256" key="8">
    <source>
        <dbReference type="ARBA" id="ARBA00023136"/>
    </source>
</evidence>
<keyword evidence="4" id="KW-1000">Mitochondrion outer membrane</keyword>
<dbReference type="InterPro" id="IPR000872">
    <property type="entry name" value="Tafazzin"/>
</dbReference>
<dbReference type="Proteomes" id="UP000447434">
    <property type="component" value="Chromosome 15"/>
</dbReference>
<gene>
    <name evidence="15" type="ORF">Lalb_Chr15g0077341</name>
</gene>
<reference evidence="16" key="1">
    <citation type="journal article" date="2020" name="Nat. Commun.">
        <title>Genome sequence of the cluster root forming white lupin.</title>
        <authorList>
            <person name="Hufnagel B."/>
            <person name="Marques A."/>
            <person name="Soriano A."/>
            <person name="Marques L."/>
            <person name="Divol F."/>
            <person name="Doumas P."/>
            <person name="Sallet E."/>
            <person name="Mancinotti D."/>
            <person name="Carrere S."/>
            <person name="Marande W."/>
            <person name="Arribat S."/>
            <person name="Keller J."/>
            <person name="Huneau C."/>
            <person name="Blein T."/>
            <person name="Aime D."/>
            <person name="Laguerre M."/>
            <person name="Taylor J."/>
            <person name="Schubert V."/>
            <person name="Nelson M."/>
            <person name="Geu-Flores F."/>
            <person name="Crespi M."/>
            <person name="Gallardo-Guerrero K."/>
            <person name="Delaux P.-M."/>
            <person name="Salse J."/>
            <person name="Berges H."/>
            <person name="Guyot R."/>
            <person name="Gouzy J."/>
            <person name="Peret B."/>
        </authorList>
    </citation>
    <scope>NUCLEOTIDE SEQUENCE [LARGE SCALE GENOMIC DNA]</scope>
    <source>
        <strain evidence="16">cv. Amiga</strain>
    </source>
</reference>
<evidence type="ECO:0000256" key="13">
    <source>
        <dbReference type="SAM" id="MobiDB-lite"/>
    </source>
</evidence>
<dbReference type="PRINTS" id="PR00979">
    <property type="entry name" value="TAFAZZIN"/>
</dbReference>
<dbReference type="GO" id="GO:0006644">
    <property type="term" value="P:phospholipid metabolic process"/>
    <property type="evidence" value="ECO:0007669"/>
    <property type="project" value="InterPro"/>
</dbReference>
<keyword evidence="16" id="KW-1185">Reference proteome</keyword>
<evidence type="ECO:0000256" key="1">
    <source>
        <dbReference type="ARBA" id="ARBA00004137"/>
    </source>
</evidence>
<dbReference type="PANTHER" id="PTHR12497">
    <property type="entry name" value="TAZ PROTEIN TAFAZZIN"/>
    <property type="match status" value="1"/>
</dbReference>
<dbReference type="EMBL" id="WOCE01000015">
    <property type="protein sequence ID" value="KAE9598138.1"/>
    <property type="molecule type" value="Genomic_DNA"/>
</dbReference>
<comment type="subcellular location">
    <subcellularLocation>
        <location evidence="1">Mitochondrion inner membrane</location>
        <topology evidence="1">Peripheral membrane protein</topology>
        <orientation evidence="1">Intermembrane side</orientation>
    </subcellularLocation>
    <subcellularLocation>
        <location evidence="10">Mitochondrion outer membrane</location>
        <topology evidence="10">Peripheral membrane protein</topology>
        <orientation evidence="10">Intermembrane side</orientation>
    </subcellularLocation>
</comment>
<protein>
    <recommendedName>
        <fullName evidence="12">Tafazzin family protein</fullName>
    </recommendedName>
</protein>
<evidence type="ECO:0000313" key="16">
    <source>
        <dbReference type="Proteomes" id="UP000447434"/>
    </source>
</evidence>
<evidence type="ECO:0000256" key="12">
    <source>
        <dbReference type="RuleBase" id="RU365062"/>
    </source>
</evidence>
<keyword evidence="3 15" id="KW-0808">Transferase</keyword>
<keyword evidence="6" id="KW-0443">Lipid metabolism</keyword>
<dbReference type="CDD" id="cd07989">
    <property type="entry name" value="LPLAT_AGPAT-like"/>
    <property type="match status" value="1"/>
</dbReference>
<evidence type="ECO:0000259" key="14">
    <source>
        <dbReference type="SMART" id="SM00563"/>
    </source>
</evidence>
<dbReference type="OrthoDB" id="193467at2759"/>
<dbReference type="SUPFAM" id="SSF69593">
    <property type="entry name" value="Glycerol-3-phosphate (1)-acyltransferase"/>
    <property type="match status" value="1"/>
</dbReference>
<dbReference type="AlphaFoldDB" id="A0A6A4PD52"/>
<evidence type="ECO:0000256" key="6">
    <source>
        <dbReference type="ARBA" id="ARBA00023098"/>
    </source>
</evidence>
<evidence type="ECO:0000256" key="11">
    <source>
        <dbReference type="ARBA" id="ARBA00047906"/>
    </source>
</evidence>
<evidence type="ECO:0000313" key="15">
    <source>
        <dbReference type="EMBL" id="KAE9598138.1"/>
    </source>
</evidence>
<keyword evidence="7" id="KW-0496">Mitochondrion</keyword>
<keyword evidence="5" id="KW-0999">Mitochondrion inner membrane</keyword>
<evidence type="ECO:0000256" key="9">
    <source>
        <dbReference type="ARBA" id="ARBA00023315"/>
    </source>
</evidence>
<feature type="compositionally biased region" description="Low complexity" evidence="13">
    <location>
        <begin position="383"/>
        <end position="394"/>
    </location>
</feature>
<keyword evidence="8" id="KW-0472">Membrane</keyword>
<evidence type="ECO:0000256" key="10">
    <source>
        <dbReference type="ARBA" id="ARBA00024323"/>
    </source>
</evidence>
<comment type="similarity">
    <text evidence="2 12">Belongs to the taffazin family.</text>
</comment>
<keyword evidence="9" id="KW-0012">Acyltransferase</keyword>
<sequence>MHRLDRGDVWKSKARSLQLQIKHRFRVTVDRHWRRRRHHVFVPADRGDGYFSETLHRWLIRFRDFRRDSLTSSSSFYRKRVTKDFSSEEDSTLLRMMQAVAVPVIGNVCHVFMNGLNRVQVYGLEKLHSALLERPRGKPLLTVSNHVASMDDPLVIASLLPPQVLMDAKNLRWTICATDRCFKNPVTSAFFQSLKVLPVARGDGIYQRGMDTAILKLNHGGWVHIFPEGSRSRDGGKTMGSSKRGVGRLVLDGDSMPIVIPFVHTGMQEIMPIGASFPRIGKMVTVIIGDPINFDDILNTEKCPDVPRKLLYDSVATRIGDRLHELKVQVDKLAIKQEMQDHSSHCVERASRILQQVDWELFGMSSFMSSDEDSKQRQETVTVPDISVSQPQQSDSDRSRRIGFLYRMHSYTNRMELMSFAARGLFMRNNETNNSAGYSRELGPLKAWKQFLEANLLRQWNYV</sequence>
<evidence type="ECO:0000256" key="3">
    <source>
        <dbReference type="ARBA" id="ARBA00022679"/>
    </source>
</evidence>
<accession>A0A6A4PD52</accession>
<comment type="catalytic activity">
    <reaction evidence="11">
        <text>1'-[1,2-diacyl-sn-glycero-3-phospho],3'-[1-acyl-sn-glycero-3-phospho]-glycerol + a 1,2-diacyl-sn-glycero-3-phosphocholine = a cardiolipin + a 1-acyl-sn-glycero-3-phosphocholine</text>
        <dbReference type="Rhea" id="RHEA:33731"/>
        <dbReference type="ChEBI" id="CHEBI:57643"/>
        <dbReference type="ChEBI" id="CHEBI:58168"/>
        <dbReference type="ChEBI" id="CHEBI:62237"/>
        <dbReference type="ChEBI" id="CHEBI:64743"/>
    </reaction>
    <physiologicalReaction direction="left-to-right" evidence="11">
        <dbReference type="Rhea" id="RHEA:33732"/>
    </physiologicalReaction>
    <physiologicalReaction direction="right-to-left" evidence="11">
        <dbReference type="Rhea" id="RHEA:33733"/>
    </physiologicalReaction>
</comment>
<comment type="caution">
    <text evidence="15">The sequence shown here is derived from an EMBL/GenBank/DDBJ whole genome shotgun (WGS) entry which is preliminary data.</text>
</comment>
<dbReference type="GO" id="GO:0008374">
    <property type="term" value="F:O-acyltransferase activity"/>
    <property type="evidence" value="ECO:0007669"/>
    <property type="project" value="TreeGrafter"/>
</dbReference>
<dbReference type="PANTHER" id="PTHR12497:SF0">
    <property type="entry name" value="TAFAZZIN"/>
    <property type="match status" value="1"/>
</dbReference>
<evidence type="ECO:0000256" key="5">
    <source>
        <dbReference type="ARBA" id="ARBA00022792"/>
    </source>
</evidence>
<dbReference type="GO" id="GO:0005741">
    <property type="term" value="C:mitochondrial outer membrane"/>
    <property type="evidence" value="ECO:0007669"/>
    <property type="project" value="UniProtKB-SubCell"/>
</dbReference>
<name>A0A6A4PD52_LUPAL</name>
<dbReference type="GO" id="GO:0005743">
    <property type="term" value="C:mitochondrial inner membrane"/>
    <property type="evidence" value="ECO:0007669"/>
    <property type="project" value="UniProtKB-SubCell"/>
</dbReference>
<feature type="domain" description="Phospholipid/glycerol acyltransferase" evidence="14">
    <location>
        <begin position="140"/>
        <end position="267"/>
    </location>
</feature>
<proteinExistence type="inferred from homology"/>
<evidence type="ECO:0000256" key="7">
    <source>
        <dbReference type="ARBA" id="ARBA00023128"/>
    </source>
</evidence>
<organism evidence="15 16">
    <name type="scientific">Lupinus albus</name>
    <name type="common">White lupine</name>
    <name type="synonym">Lupinus termis</name>
    <dbReference type="NCBI Taxonomy" id="3870"/>
    <lineage>
        <taxon>Eukaryota</taxon>
        <taxon>Viridiplantae</taxon>
        <taxon>Streptophyta</taxon>
        <taxon>Embryophyta</taxon>
        <taxon>Tracheophyta</taxon>
        <taxon>Spermatophyta</taxon>
        <taxon>Magnoliopsida</taxon>
        <taxon>eudicotyledons</taxon>
        <taxon>Gunneridae</taxon>
        <taxon>Pentapetalae</taxon>
        <taxon>rosids</taxon>
        <taxon>fabids</taxon>
        <taxon>Fabales</taxon>
        <taxon>Fabaceae</taxon>
        <taxon>Papilionoideae</taxon>
        <taxon>50 kb inversion clade</taxon>
        <taxon>genistoids sensu lato</taxon>
        <taxon>core genistoids</taxon>
        <taxon>Genisteae</taxon>
        <taxon>Lupinus</taxon>
    </lineage>
</organism>